<comment type="activity regulation">
    <text evidence="12">Na(+) is not transported, but it plays an essential structural role and its presence is essential for fluoride channel function.</text>
</comment>
<keyword evidence="5 12" id="KW-1133">Transmembrane helix</keyword>
<evidence type="ECO:0000256" key="6">
    <source>
        <dbReference type="ARBA" id="ARBA00023053"/>
    </source>
</evidence>
<evidence type="ECO:0000256" key="2">
    <source>
        <dbReference type="ARBA" id="ARBA00022475"/>
    </source>
</evidence>
<evidence type="ECO:0000256" key="4">
    <source>
        <dbReference type="ARBA" id="ARBA00022692"/>
    </source>
</evidence>
<dbReference type="GO" id="GO:0046872">
    <property type="term" value="F:metal ion binding"/>
    <property type="evidence" value="ECO:0007669"/>
    <property type="project" value="UniProtKB-KW"/>
</dbReference>
<dbReference type="Proteomes" id="UP000051386">
    <property type="component" value="Unassembled WGS sequence"/>
</dbReference>
<dbReference type="Pfam" id="PF02537">
    <property type="entry name" value="CRCB"/>
    <property type="match status" value="1"/>
</dbReference>
<gene>
    <name evidence="12" type="primary">fluC</name>
    <name evidence="12" type="synonym">crcB</name>
    <name evidence="13" type="ORF">ABB28_03320</name>
</gene>
<evidence type="ECO:0000313" key="14">
    <source>
        <dbReference type="Proteomes" id="UP000051386"/>
    </source>
</evidence>
<dbReference type="EMBL" id="LDJK01000008">
    <property type="protein sequence ID" value="KRG76481.1"/>
    <property type="molecule type" value="Genomic_DNA"/>
</dbReference>
<organism evidence="13 14">
    <name type="scientific">Stenotrophomonas chelatiphaga</name>
    <dbReference type="NCBI Taxonomy" id="517011"/>
    <lineage>
        <taxon>Bacteria</taxon>
        <taxon>Pseudomonadati</taxon>
        <taxon>Pseudomonadota</taxon>
        <taxon>Gammaproteobacteria</taxon>
        <taxon>Lysobacterales</taxon>
        <taxon>Lysobacteraceae</taxon>
        <taxon>Stenotrophomonas</taxon>
    </lineage>
</organism>
<feature type="transmembrane region" description="Helical" evidence="12">
    <location>
        <begin position="106"/>
        <end position="126"/>
    </location>
</feature>
<keyword evidence="9 12" id="KW-0407">Ion channel</keyword>
<proteinExistence type="inferred from homology"/>
<feature type="transmembrane region" description="Helical" evidence="12">
    <location>
        <begin position="6"/>
        <end position="26"/>
    </location>
</feature>
<dbReference type="NCBIfam" id="NF010814">
    <property type="entry name" value="PRK14218.1"/>
    <property type="match status" value="1"/>
</dbReference>
<feature type="binding site" evidence="12">
    <location>
        <position position="80"/>
    </location>
    <ligand>
        <name>Na(+)</name>
        <dbReference type="ChEBI" id="CHEBI:29101"/>
        <note>structural</note>
    </ligand>
</feature>
<evidence type="ECO:0000256" key="5">
    <source>
        <dbReference type="ARBA" id="ARBA00022989"/>
    </source>
</evidence>
<dbReference type="GO" id="GO:0140114">
    <property type="term" value="P:cellular detoxification of fluoride"/>
    <property type="evidence" value="ECO:0007669"/>
    <property type="project" value="UniProtKB-UniRule"/>
</dbReference>
<keyword evidence="6 12" id="KW-0915">Sodium</keyword>
<feature type="transmembrane region" description="Helical" evidence="12">
    <location>
        <begin position="38"/>
        <end position="60"/>
    </location>
</feature>
<keyword evidence="3" id="KW-0997">Cell inner membrane</keyword>
<comment type="catalytic activity">
    <reaction evidence="11">
        <text>fluoride(in) = fluoride(out)</text>
        <dbReference type="Rhea" id="RHEA:76159"/>
        <dbReference type="ChEBI" id="CHEBI:17051"/>
    </reaction>
    <physiologicalReaction direction="left-to-right" evidence="11">
        <dbReference type="Rhea" id="RHEA:76160"/>
    </physiologicalReaction>
</comment>
<dbReference type="PATRIC" id="fig|517011.3.peg.3191"/>
<dbReference type="PANTHER" id="PTHR28259">
    <property type="entry name" value="FLUORIDE EXPORT PROTEIN 1-RELATED"/>
    <property type="match status" value="1"/>
</dbReference>
<comment type="function">
    <text evidence="12">Fluoride-specific ion channel. Important for reducing fluoride concentration in the cell, thus reducing its toxicity.</text>
</comment>
<keyword evidence="2 12" id="KW-1003">Cell membrane</keyword>
<comment type="caution">
    <text evidence="13">The sequence shown here is derived from an EMBL/GenBank/DDBJ whole genome shotgun (WGS) entry which is preliminary data.</text>
</comment>
<protein>
    <recommendedName>
        <fullName evidence="12">Fluoride-specific ion channel FluC</fullName>
    </recommendedName>
</protein>
<evidence type="ECO:0000256" key="12">
    <source>
        <dbReference type="HAMAP-Rule" id="MF_00454"/>
    </source>
</evidence>
<keyword evidence="12" id="KW-0479">Metal-binding</keyword>
<comment type="similarity">
    <text evidence="10 12">Belongs to the fluoride channel Fluc/FEX (TC 1.A.43) family.</text>
</comment>
<evidence type="ECO:0000256" key="11">
    <source>
        <dbReference type="ARBA" id="ARBA00035585"/>
    </source>
</evidence>
<evidence type="ECO:0000256" key="9">
    <source>
        <dbReference type="ARBA" id="ARBA00023303"/>
    </source>
</evidence>
<evidence type="ECO:0000256" key="7">
    <source>
        <dbReference type="ARBA" id="ARBA00023065"/>
    </source>
</evidence>
<evidence type="ECO:0000256" key="3">
    <source>
        <dbReference type="ARBA" id="ARBA00022519"/>
    </source>
</evidence>
<name>A0A0R0DET6_9GAMM</name>
<dbReference type="AlphaFoldDB" id="A0A0R0DET6"/>
<evidence type="ECO:0000256" key="8">
    <source>
        <dbReference type="ARBA" id="ARBA00023136"/>
    </source>
</evidence>
<dbReference type="InterPro" id="IPR003691">
    <property type="entry name" value="FluC"/>
</dbReference>
<accession>A0A0R0DET6</accession>
<feature type="binding site" evidence="12">
    <location>
        <position position="83"/>
    </location>
    <ligand>
        <name>Na(+)</name>
        <dbReference type="ChEBI" id="CHEBI:29101"/>
        <note>structural</note>
    </ligand>
</feature>
<dbReference type="GO" id="GO:0062054">
    <property type="term" value="F:fluoride channel activity"/>
    <property type="evidence" value="ECO:0007669"/>
    <property type="project" value="UniProtKB-UniRule"/>
</dbReference>
<dbReference type="HAMAP" id="MF_00454">
    <property type="entry name" value="FluC"/>
    <property type="match status" value="1"/>
</dbReference>
<keyword evidence="12" id="KW-0813">Transport</keyword>
<keyword evidence="8 12" id="KW-0472">Membrane</keyword>
<sequence>MGGSWWQQLGLVMAGGALGSALRFVIGDAMLQRFGQGFPWGTLSANFIGAFAAGYLLVWLQQRGGNVTLLRAFLVVGLLGGLTTFSSLMLETLVFARSDRGGMVPLYLGVSLVGGLLLVWLGARLAEAAR</sequence>
<dbReference type="GO" id="GO:0005886">
    <property type="term" value="C:plasma membrane"/>
    <property type="evidence" value="ECO:0007669"/>
    <property type="project" value="UniProtKB-SubCell"/>
</dbReference>
<evidence type="ECO:0000313" key="13">
    <source>
        <dbReference type="EMBL" id="KRG76481.1"/>
    </source>
</evidence>
<keyword evidence="4 12" id="KW-0812">Transmembrane</keyword>
<evidence type="ECO:0000256" key="1">
    <source>
        <dbReference type="ARBA" id="ARBA00004651"/>
    </source>
</evidence>
<comment type="subcellular location">
    <subcellularLocation>
        <location evidence="1 12">Cell membrane</location>
        <topology evidence="1 12">Multi-pass membrane protein</topology>
    </subcellularLocation>
</comment>
<dbReference type="PANTHER" id="PTHR28259:SF1">
    <property type="entry name" value="FLUORIDE EXPORT PROTEIN 1-RELATED"/>
    <property type="match status" value="1"/>
</dbReference>
<dbReference type="RefSeq" id="WP_057507251.1">
    <property type="nucleotide sequence ID" value="NZ_DAMBRS010000001.1"/>
</dbReference>
<keyword evidence="7 12" id="KW-0406">Ion transport</keyword>
<evidence type="ECO:0000256" key="10">
    <source>
        <dbReference type="ARBA" id="ARBA00035120"/>
    </source>
</evidence>
<feature type="transmembrane region" description="Helical" evidence="12">
    <location>
        <begin position="72"/>
        <end position="94"/>
    </location>
</feature>
<keyword evidence="14" id="KW-1185">Reference proteome</keyword>
<reference evidence="13 14" key="1">
    <citation type="submission" date="2015-05" db="EMBL/GenBank/DDBJ databases">
        <title>Genome sequencing and analysis of members of genus Stenotrophomonas.</title>
        <authorList>
            <person name="Patil P.P."/>
            <person name="Midha S."/>
            <person name="Patil P.B."/>
        </authorList>
    </citation>
    <scope>NUCLEOTIDE SEQUENCE [LARGE SCALE GENOMIC DNA]</scope>
    <source>
        <strain evidence="13 14">DSM 21508</strain>
    </source>
</reference>